<protein>
    <recommendedName>
        <fullName evidence="2">Peptidase M13 C-terminal domain-containing protein</fullName>
    </recommendedName>
</protein>
<dbReference type="InterPro" id="IPR000718">
    <property type="entry name" value="Peptidase_M13"/>
</dbReference>
<dbReference type="AlphaFoldDB" id="A0A1B6E2X0"/>
<reference evidence="3" key="1">
    <citation type="submission" date="2015-12" db="EMBL/GenBank/DDBJ databases">
        <title>De novo transcriptome assembly of four potential Pierce s Disease insect vectors from Arizona vineyards.</title>
        <authorList>
            <person name="Tassone E.E."/>
        </authorList>
    </citation>
    <scope>NUCLEOTIDE SEQUENCE</scope>
</reference>
<dbReference type="GO" id="GO:0016485">
    <property type="term" value="P:protein processing"/>
    <property type="evidence" value="ECO:0007669"/>
    <property type="project" value="TreeGrafter"/>
</dbReference>
<name>A0A1B6E2X0_9HEMI</name>
<dbReference type="GO" id="GO:0005886">
    <property type="term" value="C:plasma membrane"/>
    <property type="evidence" value="ECO:0007669"/>
    <property type="project" value="TreeGrafter"/>
</dbReference>
<dbReference type="SUPFAM" id="SSF55486">
    <property type="entry name" value="Metalloproteases ('zincins'), catalytic domain"/>
    <property type="match status" value="1"/>
</dbReference>
<organism evidence="3">
    <name type="scientific">Clastoptera arizonana</name>
    <name type="common">Arizona spittle bug</name>
    <dbReference type="NCBI Taxonomy" id="38151"/>
    <lineage>
        <taxon>Eukaryota</taxon>
        <taxon>Metazoa</taxon>
        <taxon>Ecdysozoa</taxon>
        <taxon>Arthropoda</taxon>
        <taxon>Hexapoda</taxon>
        <taxon>Insecta</taxon>
        <taxon>Pterygota</taxon>
        <taxon>Neoptera</taxon>
        <taxon>Paraneoptera</taxon>
        <taxon>Hemiptera</taxon>
        <taxon>Auchenorrhyncha</taxon>
        <taxon>Cercopoidea</taxon>
        <taxon>Clastopteridae</taxon>
        <taxon>Clastoptera</taxon>
    </lineage>
</organism>
<accession>A0A1B6E2X0</accession>
<feature type="non-terminal residue" evidence="3">
    <location>
        <position position="1"/>
    </location>
</feature>
<gene>
    <name evidence="3" type="ORF">g.44579</name>
</gene>
<sequence length="215" mass="24981">GGVARVRAGFEYLKNALSVSGGMLQDAFFSEYKPRYLNFGAIGFKIGHEMIHGFDYKGQHFDTLGKFKEWWDRDTVFKFMEKTKCVFNEASNFTIMGTNLTVKAKITLRENIADLGGLTLAYRAYRAWTKETNLDRIKLIGFEQYTPQQMFWISAANTLCTKYSQERLQAEIKHGEQATPDYRTKVPFRNIPAFAEDFKCYTGDYMNPRERCEVW</sequence>
<feature type="domain" description="Peptidase M13 C-terminal" evidence="2">
    <location>
        <begin position="14"/>
        <end position="214"/>
    </location>
</feature>
<evidence type="ECO:0000256" key="1">
    <source>
        <dbReference type="ARBA" id="ARBA00007357"/>
    </source>
</evidence>
<dbReference type="PRINTS" id="PR00786">
    <property type="entry name" value="NEPRILYSIN"/>
</dbReference>
<dbReference type="GO" id="GO:0004222">
    <property type="term" value="F:metalloendopeptidase activity"/>
    <property type="evidence" value="ECO:0007669"/>
    <property type="project" value="InterPro"/>
</dbReference>
<dbReference type="PANTHER" id="PTHR11733">
    <property type="entry name" value="ZINC METALLOPROTEASE FAMILY M13 NEPRILYSIN-RELATED"/>
    <property type="match status" value="1"/>
</dbReference>
<dbReference type="InterPro" id="IPR018497">
    <property type="entry name" value="Peptidase_M13_C"/>
</dbReference>
<comment type="similarity">
    <text evidence="1">Belongs to the peptidase M13 family.</text>
</comment>
<dbReference type="Pfam" id="PF01431">
    <property type="entry name" value="Peptidase_M13"/>
    <property type="match status" value="1"/>
</dbReference>
<dbReference type="PROSITE" id="PS51885">
    <property type="entry name" value="NEPRILYSIN"/>
    <property type="match status" value="1"/>
</dbReference>
<dbReference type="PANTHER" id="PTHR11733:SF167">
    <property type="entry name" value="FI17812P1-RELATED"/>
    <property type="match status" value="1"/>
</dbReference>
<evidence type="ECO:0000259" key="2">
    <source>
        <dbReference type="Pfam" id="PF01431"/>
    </source>
</evidence>
<dbReference type="Gene3D" id="3.40.390.10">
    <property type="entry name" value="Collagenase (Catalytic Domain)"/>
    <property type="match status" value="1"/>
</dbReference>
<dbReference type="EMBL" id="GEDC01005016">
    <property type="protein sequence ID" value="JAS32282.1"/>
    <property type="molecule type" value="Transcribed_RNA"/>
</dbReference>
<dbReference type="InterPro" id="IPR024079">
    <property type="entry name" value="MetalloPept_cat_dom_sf"/>
</dbReference>
<proteinExistence type="inferred from homology"/>
<evidence type="ECO:0000313" key="3">
    <source>
        <dbReference type="EMBL" id="JAS32282.1"/>
    </source>
</evidence>